<dbReference type="KEGG" id="mpp:MICPUCDRAFT_16619"/>
<proteinExistence type="inferred from homology"/>
<dbReference type="GeneID" id="9683511"/>
<dbReference type="InterPro" id="IPR042626">
    <property type="entry name" value="THOC6"/>
</dbReference>
<dbReference type="OrthoDB" id="273067at2759"/>
<dbReference type="InterPro" id="IPR001680">
    <property type="entry name" value="WD40_rpt"/>
</dbReference>
<dbReference type="PROSITE" id="PS50082">
    <property type="entry name" value="WD_REPEATS_2"/>
    <property type="match status" value="1"/>
</dbReference>
<accession>C1MQ64</accession>
<sequence length="392" mass="39933">MFDCRAPYNPGAYASLVKEERSASSRTVYATVFFAGAGASAGYLACGSSSGALSVWNLDDALGRARAADASGDDDAAVLPRVIVDAHDGAVYSVVSYEPDAGDADSRLLCTAGEDGVTNLYRVADLVSAACDASGSTGGVEGDRGRRADVRPVASFTNPQESRGRGALGPVPETTALAADATRGILFAAGGDGVTYGWDVTEGKKSPAFALKGHADALHCVASRGSCNQAVTGSEDGTARIFDVKSGKCTQVIDVWRAKGLGVGESGVGVGGGAWVGCVGLDKAENWAALGCGGRCVTMWSFAAGACASRSKTEMAPQTIKLTGEHVTAAGAEPAVYRWKLSGQLVSRQPCTPSSVFSLDMQNRGLTAVGGTGATVDLFSELGTRVCTLTCP</sequence>
<dbReference type="Pfam" id="PF00400">
    <property type="entry name" value="WD40"/>
    <property type="match status" value="1"/>
</dbReference>
<dbReference type="STRING" id="564608.C1MQ64"/>
<dbReference type="SUPFAM" id="SSF50978">
    <property type="entry name" value="WD40 repeat-like"/>
    <property type="match status" value="1"/>
</dbReference>
<organism evidence="5">
    <name type="scientific">Micromonas pusilla (strain CCMP1545)</name>
    <name type="common">Picoplanktonic green alga</name>
    <dbReference type="NCBI Taxonomy" id="564608"/>
    <lineage>
        <taxon>Eukaryota</taxon>
        <taxon>Viridiplantae</taxon>
        <taxon>Chlorophyta</taxon>
        <taxon>Mamiellophyceae</taxon>
        <taxon>Mamiellales</taxon>
        <taxon>Mamiellaceae</taxon>
        <taxon>Micromonas</taxon>
    </lineage>
</organism>
<dbReference type="GO" id="GO:0000346">
    <property type="term" value="C:transcription export complex"/>
    <property type="evidence" value="ECO:0007669"/>
    <property type="project" value="TreeGrafter"/>
</dbReference>
<evidence type="ECO:0000256" key="3">
    <source>
        <dbReference type="PROSITE-ProRule" id="PRU00221"/>
    </source>
</evidence>
<dbReference type="GO" id="GO:0006406">
    <property type="term" value="P:mRNA export from nucleus"/>
    <property type="evidence" value="ECO:0007669"/>
    <property type="project" value="TreeGrafter"/>
</dbReference>
<evidence type="ECO:0000256" key="1">
    <source>
        <dbReference type="ARBA" id="ARBA00009728"/>
    </source>
</evidence>
<dbReference type="InterPro" id="IPR036322">
    <property type="entry name" value="WD40_repeat_dom_sf"/>
</dbReference>
<dbReference type="GO" id="GO:0000347">
    <property type="term" value="C:THO complex"/>
    <property type="evidence" value="ECO:0007669"/>
    <property type="project" value="TreeGrafter"/>
</dbReference>
<name>C1MQ64_MICPC</name>
<dbReference type="RefSeq" id="XP_003057703.1">
    <property type="nucleotide sequence ID" value="XM_003057657.1"/>
</dbReference>
<keyword evidence="2 3" id="KW-0853">WD repeat</keyword>
<dbReference type="PANTHER" id="PTHR44411:SF1">
    <property type="entry name" value="THO COMPLEX SUBUNIT 6 HOMOLOG"/>
    <property type="match status" value="1"/>
</dbReference>
<dbReference type="InterPro" id="IPR015943">
    <property type="entry name" value="WD40/YVTN_repeat-like_dom_sf"/>
</dbReference>
<dbReference type="EMBL" id="GG663738">
    <property type="protein sequence ID" value="EEH57654.1"/>
    <property type="molecule type" value="Genomic_DNA"/>
</dbReference>
<comment type="similarity">
    <text evidence="1">Belongs to the WD repeat THOC6 family.</text>
</comment>
<dbReference type="Gene3D" id="2.130.10.10">
    <property type="entry name" value="YVTN repeat-like/Quinoprotein amine dehydrogenase"/>
    <property type="match status" value="2"/>
</dbReference>
<protein>
    <submittedName>
        <fullName evidence="4">Predicted protein</fullName>
    </submittedName>
</protein>
<evidence type="ECO:0000313" key="4">
    <source>
        <dbReference type="EMBL" id="EEH57654.1"/>
    </source>
</evidence>
<feature type="repeat" description="WD" evidence="3">
    <location>
        <begin position="211"/>
        <end position="252"/>
    </location>
</feature>
<dbReference type="eggNOG" id="KOG0649">
    <property type="taxonomic scope" value="Eukaryota"/>
</dbReference>
<evidence type="ECO:0000313" key="5">
    <source>
        <dbReference type="Proteomes" id="UP000001876"/>
    </source>
</evidence>
<reference evidence="4 5" key="1">
    <citation type="journal article" date="2009" name="Science">
        <title>Green evolution and dynamic adaptations revealed by genomes of the marine picoeukaryotes Micromonas.</title>
        <authorList>
            <person name="Worden A.Z."/>
            <person name="Lee J.H."/>
            <person name="Mock T."/>
            <person name="Rouze P."/>
            <person name="Simmons M.P."/>
            <person name="Aerts A.L."/>
            <person name="Allen A.E."/>
            <person name="Cuvelier M.L."/>
            <person name="Derelle E."/>
            <person name="Everett M.V."/>
            <person name="Foulon E."/>
            <person name="Grimwood J."/>
            <person name="Gundlach H."/>
            <person name="Henrissat B."/>
            <person name="Napoli C."/>
            <person name="McDonald S.M."/>
            <person name="Parker M.S."/>
            <person name="Rombauts S."/>
            <person name="Salamov A."/>
            <person name="Von Dassow P."/>
            <person name="Badger J.H."/>
            <person name="Coutinho P.M."/>
            <person name="Demir E."/>
            <person name="Dubchak I."/>
            <person name="Gentemann C."/>
            <person name="Eikrem W."/>
            <person name="Gready J.E."/>
            <person name="John U."/>
            <person name="Lanier W."/>
            <person name="Lindquist E.A."/>
            <person name="Lucas S."/>
            <person name="Mayer K.F."/>
            <person name="Moreau H."/>
            <person name="Not F."/>
            <person name="Otillar R."/>
            <person name="Panaud O."/>
            <person name="Pangilinan J."/>
            <person name="Paulsen I."/>
            <person name="Piegu B."/>
            <person name="Poliakov A."/>
            <person name="Robbens S."/>
            <person name="Schmutz J."/>
            <person name="Toulza E."/>
            <person name="Wyss T."/>
            <person name="Zelensky A."/>
            <person name="Zhou K."/>
            <person name="Armbrust E.V."/>
            <person name="Bhattacharya D."/>
            <person name="Goodenough U.W."/>
            <person name="Van de Peer Y."/>
            <person name="Grigoriev I.V."/>
        </authorList>
    </citation>
    <scope>NUCLEOTIDE SEQUENCE [LARGE SCALE GENOMIC DNA]</scope>
    <source>
        <strain evidence="4 5">CCMP1545</strain>
    </source>
</reference>
<dbReference type="OMA" id="FTEDWLL"/>
<dbReference type="SMART" id="SM00320">
    <property type="entry name" value="WD40"/>
    <property type="match status" value="6"/>
</dbReference>
<gene>
    <name evidence="4" type="ORF">MICPUCDRAFT_16619</name>
</gene>
<dbReference type="AlphaFoldDB" id="C1MQ64"/>
<evidence type="ECO:0000256" key="2">
    <source>
        <dbReference type="ARBA" id="ARBA00022574"/>
    </source>
</evidence>
<keyword evidence="5" id="KW-1185">Reference proteome</keyword>
<dbReference type="PANTHER" id="PTHR44411">
    <property type="entry name" value="THO COMPLEX SUBUNIT 6 HOMOLOG"/>
    <property type="match status" value="1"/>
</dbReference>
<dbReference type="Proteomes" id="UP000001876">
    <property type="component" value="Unassembled WGS sequence"/>
</dbReference>